<organism evidence="1 2">
    <name type="scientific">Anaerobaca lacustris</name>
    <dbReference type="NCBI Taxonomy" id="3044600"/>
    <lineage>
        <taxon>Bacteria</taxon>
        <taxon>Pseudomonadati</taxon>
        <taxon>Planctomycetota</taxon>
        <taxon>Phycisphaerae</taxon>
        <taxon>Sedimentisphaerales</taxon>
        <taxon>Anaerobacaceae</taxon>
        <taxon>Anaerobaca</taxon>
    </lineage>
</organism>
<accession>A0AAW6TWP1</accession>
<comment type="caution">
    <text evidence="1">The sequence shown here is derived from an EMBL/GenBank/DDBJ whole genome shotgun (WGS) entry which is preliminary data.</text>
</comment>
<evidence type="ECO:0000313" key="2">
    <source>
        <dbReference type="Proteomes" id="UP001431776"/>
    </source>
</evidence>
<evidence type="ECO:0000313" key="1">
    <source>
        <dbReference type="EMBL" id="MDI6448842.1"/>
    </source>
</evidence>
<proteinExistence type="predicted"/>
<name>A0AAW6TWP1_9BACT</name>
<dbReference type="RefSeq" id="WP_349244253.1">
    <property type="nucleotide sequence ID" value="NZ_JASCXX010000007.1"/>
</dbReference>
<protein>
    <submittedName>
        <fullName evidence="1">Uncharacterized protein</fullName>
    </submittedName>
</protein>
<dbReference type="EMBL" id="JASCXX010000007">
    <property type="protein sequence ID" value="MDI6448842.1"/>
    <property type="molecule type" value="Genomic_DNA"/>
</dbReference>
<gene>
    <name evidence="1" type="ORF">QJ522_07270</name>
</gene>
<keyword evidence="2" id="KW-1185">Reference proteome</keyword>
<dbReference type="AlphaFoldDB" id="A0AAW6TWP1"/>
<reference evidence="1" key="1">
    <citation type="submission" date="2023-05" db="EMBL/GenBank/DDBJ databases">
        <title>Anaerotaeda fermentans gen. nov., sp. nov., a novel anaerobic planctomycete of the new family within the order Sedimentisphaerales isolated from Taman Peninsula, Russia.</title>
        <authorList>
            <person name="Khomyakova M.A."/>
            <person name="Merkel A.Y."/>
            <person name="Slobodkin A.I."/>
        </authorList>
    </citation>
    <scope>NUCLEOTIDE SEQUENCE</scope>
    <source>
        <strain evidence="1">M17dextr</strain>
    </source>
</reference>
<dbReference type="Proteomes" id="UP001431776">
    <property type="component" value="Unassembled WGS sequence"/>
</dbReference>
<sequence>MRDDTTAEALAVQFRILRRMGSAGRAAMTFELSNNLRRLVEAGVRHRNPLWDDRVVEREVIRLMIGDELFRKAYGEGSTAS</sequence>